<keyword evidence="3" id="KW-1185">Reference proteome</keyword>
<reference evidence="2 3" key="1">
    <citation type="submission" date="2015-09" db="EMBL/GenBank/DDBJ databases">
        <title>Draft genome of the parasitic nematode Teladorsagia circumcincta isolate WARC Sus (inbred).</title>
        <authorList>
            <person name="Mitreva M."/>
        </authorList>
    </citation>
    <scope>NUCLEOTIDE SEQUENCE [LARGE SCALE GENOMIC DNA]</scope>
    <source>
        <strain evidence="2 3">S</strain>
    </source>
</reference>
<sequence length="157" mass="18080">MADKKGKFEQLSGLLCVYAVLTHYMIQPRYPTRYTRRPYWVPTVKIWTTRVNVIELMSTIDILSNSTLNSADIFHEEHSQMAANRGQSADEKTSKGKHGMSNVAAQHNECTTSSYKEDEYEPCPTSEYNQGRRRRRKIGTKKVQDPIQKLPFGMVSF</sequence>
<feature type="compositionally biased region" description="Polar residues" evidence="1">
    <location>
        <begin position="103"/>
        <end position="114"/>
    </location>
</feature>
<evidence type="ECO:0000313" key="2">
    <source>
        <dbReference type="EMBL" id="PIO62177.1"/>
    </source>
</evidence>
<gene>
    <name evidence="2" type="ORF">TELCIR_16277</name>
</gene>
<evidence type="ECO:0000313" key="3">
    <source>
        <dbReference type="Proteomes" id="UP000230423"/>
    </source>
</evidence>
<evidence type="ECO:0000256" key="1">
    <source>
        <dbReference type="SAM" id="MobiDB-lite"/>
    </source>
</evidence>
<dbReference type="Proteomes" id="UP000230423">
    <property type="component" value="Unassembled WGS sequence"/>
</dbReference>
<dbReference type="EMBL" id="KZ352459">
    <property type="protein sequence ID" value="PIO62177.1"/>
    <property type="molecule type" value="Genomic_DNA"/>
</dbReference>
<proteinExistence type="predicted"/>
<accession>A0A2G9TW63</accession>
<feature type="region of interest" description="Disordered" evidence="1">
    <location>
        <begin position="79"/>
        <end position="143"/>
    </location>
</feature>
<feature type="compositionally biased region" description="Basic residues" evidence="1">
    <location>
        <begin position="131"/>
        <end position="140"/>
    </location>
</feature>
<name>A0A2G9TW63_TELCI</name>
<dbReference type="AlphaFoldDB" id="A0A2G9TW63"/>
<organism evidence="2 3">
    <name type="scientific">Teladorsagia circumcincta</name>
    <name type="common">Brown stomach worm</name>
    <name type="synonym">Ostertagia circumcincta</name>
    <dbReference type="NCBI Taxonomy" id="45464"/>
    <lineage>
        <taxon>Eukaryota</taxon>
        <taxon>Metazoa</taxon>
        <taxon>Ecdysozoa</taxon>
        <taxon>Nematoda</taxon>
        <taxon>Chromadorea</taxon>
        <taxon>Rhabditida</taxon>
        <taxon>Rhabditina</taxon>
        <taxon>Rhabditomorpha</taxon>
        <taxon>Strongyloidea</taxon>
        <taxon>Trichostrongylidae</taxon>
        <taxon>Teladorsagia</taxon>
    </lineage>
</organism>
<protein>
    <submittedName>
        <fullName evidence="2">Uncharacterized protein</fullName>
    </submittedName>
</protein>